<keyword evidence="2" id="KW-1185">Reference proteome</keyword>
<protein>
    <submittedName>
        <fullName evidence="1">Uncharacterized protein</fullName>
    </submittedName>
</protein>
<organism evidence="1 2">
    <name type="scientific">Rubripirellula tenax</name>
    <dbReference type="NCBI Taxonomy" id="2528015"/>
    <lineage>
        <taxon>Bacteria</taxon>
        <taxon>Pseudomonadati</taxon>
        <taxon>Planctomycetota</taxon>
        <taxon>Planctomycetia</taxon>
        <taxon>Pirellulales</taxon>
        <taxon>Pirellulaceae</taxon>
        <taxon>Rubripirellula</taxon>
    </lineage>
</organism>
<dbReference type="AlphaFoldDB" id="A0A5C6FJA3"/>
<name>A0A5C6FJA3_9BACT</name>
<proteinExistence type="predicted"/>
<dbReference type="EMBL" id="SJPW01000001">
    <property type="protein sequence ID" value="TWU60885.1"/>
    <property type="molecule type" value="Genomic_DNA"/>
</dbReference>
<evidence type="ECO:0000313" key="1">
    <source>
        <dbReference type="EMBL" id="TWU60885.1"/>
    </source>
</evidence>
<sequence length="66" mass="6815">MAAEARVPLGSADKVHRAKYRTAVGLLLDAFSATAAVEYGTQSTDEGRNASTAAIAAIKHASRNIA</sequence>
<dbReference type="Proteomes" id="UP000318288">
    <property type="component" value="Unassembled WGS sequence"/>
</dbReference>
<evidence type="ECO:0000313" key="2">
    <source>
        <dbReference type="Proteomes" id="UP000318288"/>
    </source>
</evidence>
<accession>A0A5C6FJA3</accession>
<comment type="caution">
    <text evidence="1">The sequence shown here is derived from an EMBL/GenBank/DDBJ whole genome shotgun (WGS) entry which is preliminary data.</text>
</comment>
<gene>
    <name evidence="1" type="ORF">Poly51_11670</name>
</gene>
<reference evidence="1 2" key="1">
    <citation type="submission" date="2019-02" db="EMBL/GenBank/DDBJ databases">
        <title>Deep-cultivation of Planctomycetes and their phenomic and genomic characterization uncovers novel biology.</title>
        <authorList>
            <person name="Wiegand S."/>
            <person name="Jogler M."/>
            <person name="Boedeker C."/>
            <person name="Pinto D."/>
            <person name="Vollmers J."/>
            <person name="Rivas-Marin E."/>
            <person name="Kohn T."/>
            <person name="Peeters S.H."/>
            <person name="Heuer A."/>
            <person name="Rast P."/>
            <person name="Oberbeckmann S."/>
            <person name="Bunk B."/>
            <person name="Jeske O."/>
            <person name="Meyerdierks A."/>
            <person name="Storesund J.E."/>
            <person name="Kallscheuer N."/>
            <person name="Luecker S."/>
            <person name="Lage O.M."/>
            <person name="Pohl T."/>
            <person name="Merkel B.J."/>
            <person name="Hornburger P."/>
            <person name="Mueller R.-W."/>
            <person name="Bruemmer F."/>
            <person name="Labrenz M."/>
            <person name="Spormann A.M."/>
            <person name="Op Den Camp H."/>
            <person name="Overmann J."/>
            <person name="Amann R."/>
            <person name="Jetten M.S.M."/>
            <person name="Mascher T."/>
            <person name="Medema M.H."/>
            <person name="Devos D.P."/>
            <person name="Kaster A.-K."/>
            <person name="Ovreas L."/>
            <person name="Rohde M."/>
            <person name="Galperin M.Y."/>
            <person name="Jogler C."/>
        </authorList>
    </citation>
    <scope>NUCLEOTIDE SEQUENCE [LARGE SCALE GENOMIC DNA]</scope>
    <source>
        <strain evidence="1 2">Poly51</strain>
    </source>
</reference>